<evidence type="ECO:0000256" key="2">
    <source>
        <dbReference type="SAM" id="MobiDB-lite"/>
    </source>
</evidence>
<dbReference type="PANTHER" id="PTHR35788">
    <property type="entry name" value="EXPORTED PROTEIN-RELATED"/>
    <property type="match status" value="1"/>
</dbReference>
<proteinExistence type="predicted"/>
<dbReference type="Gene3D" id="2.20.230.10">
    <property type="entry name" value="Resuscitation-promoting factor rpfb"/>
    <property type="match status" value="1"/>
</dbReference>
<keyword evidence="3" id="KW-0472">Membrane</keyword>
<evidence type="ECO:0000313" key="5">
    <source>
        <dbReference type="EMBL" id="CEI73466.1"/>
    </source>
</evidence>
<dbReference type="SMART" id="SM01208">
    <property type="entry name" value="G5"/>
    <property type="match status" value="1"/>
</dbReference>
<evidence type="ECO:0000256" key="3">
    <source>
        <dbReference type="SAM" id="Phobius"/>
    </source>
</evidence>
<dbReference type="Proteomes" id="UP000245695">
    <property type="component" value="Chromosome 1"/>
</dbReference>
<gene>
    <name evidence="5" type="ORF">FRIFI_1937</name>
</gene>
<feature type="compositionally biased region" description="Pro residues" evidence="2">
    <location>
        <begin position="469"/>
        <end position="485"/>
    </location>
</feature>
<dbReference type="Pfam" id="PF12229">
    <property type="entry name" value="PG_binding_4"/>
    <property type="match status" value="1"/>
</dbReference>
<feature type="region of interest" description="Disordered" evidence="2">
    <location>
        <begin position="440"/>
        <end position="485"/>
    </location>
</feature>
<dbReference type="Pfam" id="PF07501">
    <property type="entry name" value="G5"/>
    <property type="match status" value="1"/>
</dbReference>
<feature type="transmembrane region" description="Helical" evidence="3">
    <location>
        <begin position="7"/>
        <end position="28"/>
    </location>
</feature>
<evidence type="ECO:0000313" key="6">
    <source>
        <dbReference type="Proteomes" id="UP000245695"/>
    </source>
</evidence>
<dbReference type="InterPro" id="IPR022029">
    <property type="entry name" value="YoaR-like_PG-bd"/>
</dbReference>
<accession>A0A2P2BSZ5</accession>
<keyword evidence="3" id="KW-0812">Transmembrane</keyword>
<dbReference type="PROSITE" id="PS51109">
    <property type="entry name" value="G5"/>
    <property type="match status" value="1"/>
</dbReference>
<keyword evidence="6" id="KW-1185">Reference proteome</keyword>
<dbReference type="RefSeq" id="WP_166505732.1">
    <property type="nucleotide sequence ID" value="NZ_LN650648.1"/>
</dbReference>
<dbReference type="Pfam" id="PF04294">
    <property type="entry name" value="VanW"/>
    <property type="match status" value="1"/>
</dbReference>
<keyword evidence="3" id="KW-1133">Transmembrane helix</keyword>
<organism evidence="5 6">
    <name type="scientific">Romboutsia hominis</name>
    <dbReference type="NCBI Taxonomy" id="1507512"/>
    <lineage>
        <taxon>Bacteria</taxon>
        <taxon>Bacillati</taxon>
        <taxon>Bacillota</taxon>
        <taxon>Clostridia</taxon>
        <taxon>Peptostreptococcales</taxon>
        <taxon>Peptostreptococcaceae</taxon>
        <taxon>Romboutsia</taxon>
    </lineage>
</organism>
<dbReference type="InterPro" id="IPR052913">
    <property type="entry name" value="Glycopeptide_resist_protein"/>
</dbReference>
<feature type="compositionally biased region" description="Basic and acidic residues" evidence="2">
    <location>
        <begin position="444"/>
        <end position="457"/>
    </location>
</feature>
<name>A0A2P2BSZ5_9FIRM</name>
<dbReference type="KEGG" id="rhom:FRIFI_1937"/>
<dbReference type="EMBL" id="LN650648">
    <property type="protein sequence ID" value="CEI73466.1"/>
    <property type="molecule type" value="Genomic_DNA"/>
</dbReference>
<reference evidence="5 6" key="1">
    <citation type="submission" date="2014-09" db="EMBL/GenBank/DDBJ databases">
        <authorList>
            <person name="Hornung B.V."/>
        </authorList>
    </citation>
    <scope>NUCLEOTIDE SEQUENCE [LARGE SCALE GENOMIC DNA]</scope>
    <source>
        <strain evidence="5 6">FRIFI</strain>
    </source>
</reference>
<protein>
    <submittedName>
        <fullName evidence="5">G5 domain protein</fullName>
    </submittedName>
</protein>
<dbReference type="InterPro" id="IPR007391">
    <property type="entry name" value="Vancomycin_resist_VanW"/>
</dbReference>
<evidence type="ECO:0000256" key="1">
    <source>
        <dbReference type="ARBA" id="ARBA00022729"/>
    </source>
</evidence>
<evidence type="ECO:0000259" key="4">
    <source>
        <dbReference type="PROSITE" id="PS51109"/>
    </source>
</evidence>
<dbReference type="InterPro" id="IPR011098">
    <property type="entry name" value="G5_dom"/>
</dbReference>
<feature type="domain" description="G5" evidence="4">
    <location>
        <begin position="361"/>
        <end position="442"/>
    </location>
</feature>
<sequence>MKDVKKYVYAAAGVILLGIIVFIGFISFQINGNKILKNTYVNSISIGNMTREEAKDVLNKKYDIKQIYISYSDKLWKINSKDIDLKYSLDETINEALSINREDSMIDNIKKTIKANFGAKNNIELKIDYNKEKLIKCVKDISKDINIDMEDAKLDINNSKVEVLSGHKGQEVDVNKSVENIISQLKKGNKKEDLAVKVTNQNVKKEDIQHIDTLLASYSTKFDSSVAGRTTNIRLAASRTSDKLLMPGETFSYNENTLMRTVSNGYKNAPVIVQGVVQEGVGGGVCQVSSTLYNTVLYSGLEIVELKNHSIPSTYVAKGRDATVTDGGIDFVFKNNLKQPIYLKNYVSGNRVICQIYGSKSDKQNVDILTNIDGVSQAPIKRVDDPTLPKGKEKQLEKARNAYTVSTYRVYKNSNGEVLKKEKVYTSYYPKKQGVIAVGTMEVKTPEQKPVRPEKPNQQEQKPVQPEALTPPPEQNPNPDTPSVS</sequence>
<keyword evidence="1" id="KW-0732">Signal</keyword>
<dbReference type="AlphaFoldDB" id="A0A2P2BSZ5"/>
<dbReference type="PANTHER" id="PTHR35788:SF1">
    <property type="entry name" value="EXPORTED PROTEIN"/>
    <property type="match status" value="1"/>
</dbReference>